<reference evidence="1" key="1">
    <citation type="submission" date="2022-10" db="EMBL/GenBank/DDBJ databases">
        <title>The complete genomes of actinobacterial strains from the NBC collection.</title>
        <authorList>
            <person name="Joergensen T.S."/>
            <person name="Alvarez Arevalo M."/>
            <person name="Sterndorff E.B."/>
            <person name="Faurdal D."/>
            <person name="Vuksanovic O."/>
            <person name="Mourched A.-S."/>
            <person name="Charusanti P."/>
            <person name="Shaw S."/>
            <person name="Blin K."/>
            <person name="Weber T."/>
        </authorList>
    </citation>
    <scope>NUCLEOTIDE SEQUENCE</scope>
    <source>
        <strain evidence="1">NBC_01393</strain>
    </source>
</reference>
<sequence>MAVVLQECVGRPGAVVRVPLIAWWGRKSGAARTTRELRALRVTADGYVLYA</sequence>
<dbReference type="AlphaFoldDB" id="A0AAU3HVI0"/>
<evidence type="ECO:0000313" key="1">
    <source>
        <dbReference type="EMBL" id="WTZ06966.1"/>
    </source>
</evidence>
<accession>A0AAU3HVI0</accession>
<gene>
    <name evidence="1" type="ORF">OG699_02490</name>
</gene>
<proteinExistence type="predicted"/>
<protein>
    <submittedName>
        <fullName evidence="1">Uncharacterized protein</fullName>
    </submittedName>
</protein>
<organism evidence="1">
    <name type="scientific">Streptomyces sp. NBC_01393</name>
    <dbReference type="NCBI Taxonomy" id="2903851"/>
    <lineage>
        <taxon>Bacteria</taxon>
        <taxon>Bacillati</taxon>
        <taxon>Actinomycetota</taxon>
        <taxon>Actinomycetes</taxon>
        <taxon>Kitasatosporales</taxon>
        <taxon>Streptomycetaceae</taxon>
        <taxon>Streptomyces</taxon>
    </lineage>
</organism>
<dbReference type="EMBL" id="CP109546">
    <property type="protein sequence ID" value="WTZ06966.1"/>
    <property type="molecule type" value="Genomic_DNA"/>
</dbReference>
<name>A0AAU3HVI0_9ACTN</name>